<reference evidence="2" key="1">
    <citation type="submission" date="2017-02" db="EMBL/GenBank/DDBJ databases">
        <authorList>
            <person name="Varghese N."/>
            <person name="Submissions S."/>
        </authorList>
    </citation>
    <scope>NUCLEOTIDE SEQUENCE [LARGE SCALE GENOMIC DNA]</scope>
    <source>
        <strain evidence="2">ATCC BAA-73</strain>
    </source>
</reference>
<dbReference type="Proteomes" id="UP000190625">
    <property type="component" value="Unassembled WGS sequence"/>
</dbReference>
<keyword evidence="2" id="KW-1185">Reference proteome</keyword>
<dbReference type="AlphaFoldDB" id="A0A1T4JK13"/>
<dbReference type="STRING" id="142842.SAMN02745118_00068"/>
<dbReference type="PROSITE" id="PS51257">
    <property type="entry name" value="PROKAR_LIPOPROTEIN"/>
    <property type="match status" value="1"/>
</dbReference>
<protein>
    <submittedName>
        <fullName evidence="1">Uncharacterized protein</fullName>
    </submittedName>
</protein>
<dbReference type="OrthoDB" id="1787349at2"/>
<gene>
    <name evidence="1" type="ORF">SAMN02745118_00068</name>
</gene>
<sequence length="200" mass="23127">MKQTKKILTLLVLSLTFIYLVTIFSGCSNKNQAQVVPDTKEENNVAKANQNDWLEKRYQFQKNYIQKQLKRDLITERQAEYMLERLNAMKNYYEEIDDNLPQKNYQFQKDYIEKQLEKGLITKAQADYMLAQLDTMKDCFEEYGQSCNSGMFGMMSGFSPMMHGPGMMNGYGWGSQGNQNFGPNMMQGSQGFGPGMMRGR</sequence>
<evidence type="ECO:0000313" key="1">
    <source>
        <dbReference type="EMBL" id="SJZ30468.1"/>
    </source>
</evidence>
<evidence type="ECO:0000313" key="2">
    <source>
        <dbReference type="Proteomes" id="UP000190625"/>
    </source>
</evidence>
<proteinExistence type="predicted"/>
<dbReference type="EMBL" id="FUWM01000003">
    <property type="protein sequence ID" value="SJZ30468.1"/>
    <property type="molecule type" value="Genomic_DNA"/>
</dbReference>
<name>A0A1T4JK13_9FIRM</name>
<dbReference type="RefSeq" id="WP_078808611.1">
    <property type="nucleotide sequence ID" value="NZ_FUWM01000003.1"/>
</dbReference>
<organism evidence="1 2">
    <name type="scientific">Selenihalanaerobacter shriftii</name>
    <dbReference type="NCBI Taxonomy" id="142842"/>
    <lineage>
        <taxon>Bacteria</taxon>
        <taxon>Bacillati</taxon>
        <taxon>Bacillota</taxon>
        <taxon>Clostridia</taxon>
        <taxon>Halanaerobiales</taxon>
        <taxon>Halobacteroidaceae</taxon>
        <taxon>Selenihalanaerobacter</taxon>
    </lineage>
</organism>
<accession>A0A1T4JK13</accession>